<dbReference type="EMBL" id="RBAH01000025">
    <property type="protein sequence ID" value="RKN74173.1"/>
    <property type="molecule type" value="Genomic_DNA"/>
</dbReference>
<protein>
    <recommendedName>
        <fullName evidence="1">DUF7662 domain-containing protein</fullName>
    </recommendedName>
</protein>
<name>A0A3B0BK23_9BACL</name>
<proteinExistence type="predicted"/>
<comment type="caution">
    <text evidence="2">The sequence shown here is derived from an EMBL/GenBank/DDBJ whole genome shotgun (WGS) entry which is preliminary data.</text>
</comment>
<dbReference type="Pfam" id="PF24698">
    <property type="entry name" value="DUF7662"/>
    <property type="match status" value="1"/>
</dbReference>
<gene>
    <name evidence="2" type="ORF">D7M11_27375</name>
</gene>
<sequence>MKYTLLEKFLKQKATITLTYSEIEHILGIPLPQLAYKHRSWWGNQPEATQALAWLRSGWLVDSVELGASVTFVRSGE</sequence>
<organism evidence="2 3">
    <name type="scientific">Paenibacillus ginsengarvi</name>
    <dbReference type="NCBI Taxonomy" id="400777"/>
    <lineage>
        <taxon>Bacteria</taxon>
        <taxon>Bacillati</taxon>
        <taxon>Bacillota</taxon>
        <taxon>Bacilli</taxon>
        <taxon>Bacillales</taxon>
        <taxon>Paenibacillaceae</taxon>
        <taxon>Paenibacillus</taxon>
    </lineage>
</organism>
<accession>A0A3B0BK23</accession>
<feature type="domain" description="DUF7662" evidence="1">
    <location>
        <begin position="3"/>
        <end position="75"/>
    </location>
</feature>
<evidence type="ECO:0000259" key="1">
    <source>
        <dbReference type="Pfam" id="PF24698"/>
    </source>
</evidence>
<dbReference type="OrthoDB" id="1551455at2"/>
<keyword evidence="3" id="KW-1185">Reference proteome</keyword>
<dbReference type="InterPro" id="IPR056079">
    <property type="entry name" value="DUF7662"/>
</dbReference>
<reference evidence="2 3" key="1">
    <citation type="journal article" date="2007" name="Int. J. Syst. Evol. Microbiol.">
        <title>Paenibacillus ginsengarvi sp. nov., isolated from soil from ginseng cultivation.</title>
        <authorList>
            <person name="Yoon M.H."/>
            <person name="Ten L.N."/>
            <person name="Im W.T."/>
        </authorList>
    </citation>
    <scope>NUCLEOTIDE SEQUENCE [LARGE SCALE GENOMIC DNA]</scope>
    <source>
        <strain evidence="2 3">KCTC 13059</strain>
    </source>
</reference>
<dbReference type="AlphaFoldDB" id="A0A3B0BK23"/>
<evidence type="ECO:0000313" key="3">
    <source>
        <dbReference type="Proteomes" id="UP000282311"/>
    </source>
</evidence>
<evidence type="ECO:0000313" key="2">
    <source>
        <dbReference type="EMBL" id="RKN74173.1"/>
    </source>
</evidence>
<dbReference type="Proteomes" id="UP000282311">
    <property type="component" value="Unassembled WGS sequence"/>
</dbReference>
<dbReference type="RefSeq" id="WP_120750443.1">
    <property type="nucleotide sequence ID" value="NZ_RBAH01000025.1"/>
</dbReference>